<feature type="domain" description="Carboxyltransferase" evidence="5">
    <location>
        <begin position="35"/>
        <end position="224"/>
    </location>
</feature>
<dbReference type="Gene3D" id="3.30.1360.40">
    <property type="match status" value="1"/>
</dbReference>
<proteinExistence type="predicted"/>
<keyword evidence="3" id="KW-0067">ATP-binding</keyword>
<feature type="region of interest" description="Disordered" evidence="4">
    <location>
        <begin position="1"/>
        <end position="30"/>
    </location>
</feature>
<evidence type="ECO:0000256" key="2">
    <source>
        <dbReference type="ARBA" id="ARBA00022801"/>
    </source>
</evidence>
<dbReference type="SUPFAM" id="SSF160467">
    <property type="entry name" value="PH0987 N-terminal domain-like"/>
    <property type="match status" value="1"/>
</dbReference>
<dbReference type="Pfam" id="PF02626">
    <property type="entry name" value="CT_A_B"/>
    <property type="match status" value="1"/>
</dbReference>
<evidence type="ECO:0000313" key="8">
    <source>
        <dbReference type="Proteomes" id="UP000321196"/>
    </source>
</evidence>
<dbReference type="SMART" id="SM00797">
    <property type="entry name" value="AHS2"/>
    <property type="match status" value="1"/>
</dbReference>
<keyword evidence="7" id="KW-0456">Lyase</keyword>
<evidence type="ECO:0000256" key="1">
    <source>
        <dbReference type="ARBA" id="ARBA00022741"/>
    </source>
</evidence>
<feature type="region of interest" description="Disordered" evidence="4">
    <location>
        <begin position="269"/>
        <end position="298"/>
    </location>
</feature>
<accession>A0A5C8HPG9</accession>
<protein>
    <submittedName>
        <fullName evidence="7">5-oxoprolinase/urea amidolyase family protein</fullName>
    </submittedName>
</protein>
<evidence type="ECO:0000313" key="7">
    <source>
        <dbReference type="EMBL" id="TXK05437.1"/>
    </source>
</evidence>
<dbReference type="AlphaFoldDB" id="A0A5C8HPG9"/>
<dbReference type="InterPro" id="IPR003778">
    <property type="entry name" value="CT_A_B"/>
</dbReference>
<dbReference type="GO" id="GO:0016829">
    <property type="term" value="F:lyase activity"/>
    <property type="evidence" value="ECO:0007669"/>
    <property type="project" value="UniProtKB-KW"/>
</dbReference>
<organism evidence="7 8">
    <name type="scientific">Microbacterium mitrae</name>
    <dbReference type="NCBI Taxonomy" id="664640"/>
    <lineage>
        <taxon>Bacteria</taxon>
        <taxon>Bacillati</taxon>
        <taxon>Actinomycetota</taxon>
        <taxon>Actinomycetes</taxon>
        <taxon>Micrococcales</taxon>
        <taxon>Microbacteriaceae</taxon>
        <taxon>Microbacterium</taxon>
    </lineage>
</organism>
<evidence type="ECO:0000256" key="3">
    <source>
        <dbReference type="ARBA" id="ARBA00022840"/>
    </source>
</evidence>
<name>A0A5C8HPG9_9MICO</name>
<comment type="caution">
    <text evidence="7">The sequence shown here is derived from an EMBL/GenBank/DDBJ whole genome shotgun (WGS) entry which is preliminary data.</text>
</comment>
<dbReference type="InterPro" id="IPR029000">
    <property type="entry name" value="Cyclophilin-like_dom_sf"/>
</dbReference>
<reference evidence="7 8" key="1">
    <citation type="submission" date="2019-08" db="EMBL/GenBank/DDBJ databases">
        <authorList>
            <person name="Dong K."/>
        </authorList>
    </citation>
    <scope>NUCLEOTIDE SEQUENCE [LARGE SCALE GENOMIC DNA]</scope>
    <source>
        <strain evidence="7 8">M4-8</strain>
    </source>
</reference>
<evidence type="ECO:0000256" key="4">
    <source>
        <dbReference type="SAM" id="MobiDB-lite"/>
    </source>
</evidence>
<evidence type="ECO:0000259" key="5">
    <source>
        <dbReference type="SMART" id="SM00796"/>
    </source>
</evidence>
<dbReference type="InterPro" id="IPR003833">
    <property type="entry name" value="CT_C_D"/>
</dbReference>
<dbReference type="Proteomes" id="UP000321196">
    <property type="component" value="Unassembled WGS sequence"/>
</dbReference>
<dbReference type="GO" id="GO:0016787">
    <property type="term" value="F:hydrolase activity"/>
    <property type="evidence" value="ECO:0007669"/>
    <property type="project" value="UniProtKB-KW"/>
</dbReference>
<keyword evidence="2" id="KW-0378">Hydrolase</keyword>
<dbReference type="InterPro" id="IPR052708">
    <property type="entry name" value="PxpC"/>
</dbReference>
<dbReference type="SMART" id="SM00796">
    <property type="entry name" value="AHS1"/>
    <property type="match status" value="1"/>
</dbReference>
<dbReference type="NCBIfam" id="TIGR00724">
    <property type="entry name" value="urea_amlyse_rel"/>
    <property type="match status" value="1"/>
</dbReference>
<dbReference type="PANTHER" id="PTHR43309:SF3">
    <property type="entry name" value="5-OXOPROLINASE SUBUNIT C"/>
    <property type="match status" value="1"/>
</dbReference>
<feature type="compositionally biased region" description="Basic and acidic residues" evidence="4">
    <location>
        <begin position="286"/>
        <end position="298"/>
    </location>
</feature>
<dbReference type="PANTHER" id="PTHR43309">
    <property type="entry name" value="5-OXOPROLINASE SUBUNIT C"/>
    <property type="match status" value="1"/>
</dbReference>
<dbReference type="OrthoDB" id="9768696at2"/>
<sequence>MCARGQPRRAGDGAAHPVGAGGGGHHGGCRVSEPRRILPVGPSALLAEYDSLAATMAAFEGLAEPRPAGVVDIVPAARTILVTFGLRTKPSEIEAWLNASAMQQTVRREAAPIEIDVVYDGEDLDAVAAILNLTRESVIAIHASNSYRVAFTGFAPGFGYLTAPDTRLNIARRASPRPRVPAGAVGLAGEFSGIYPRESPGGWQLIGHTNAVMWDETREQSALLRPGDAVRFRAIRRSVRAAAVVDTAPEVVGITVIQPGLQLLMQDRGRPGHAAEGVTASGAADRASHDAANEAVGNDRESATLEIALGGAEISFDIDAVIAVTGANAPATIVNEVLDTETVVTPGAPTAIAAGNALRFGFATHGVRTYLAVRGGWMGKKTLGSRATDTLSSLGPAPLRSGARVGIAPARPHDAVTAVVATPTALADATDVVTIDVAFGPRDDWFDASAREHLTTTEWRVSATSDRVGLRLEGATPLRRTNAAELPSEGVVRGAIQVPANGQPVIFQADHPVTGGYPVIAVVVPQHRDRLAQVPAGTTVRFRAR</sequence>
<dbReference type="GO" id="GO:0005524">
    <property type="term" value="F:ATP binding"/>
    <property type="evidence" value="ECO:0007669"/>
    <property type="project" value="UniProtKB-KW"/>
</dbReference>
<dbReference type="EMBL" id="VRSW01000001">
    <property type="protein sequence ID" value="TXK05437.1"/>
    <property type="molecule type" value="Genomic_DNA"/>
</dbReference>
<evidence type="ECO:0000259" key="6">
    <source>
        <dbReference type="SMART" id="SM00797"/>
    </source>
</evidence>
<dbReference type="Pfam" id="PF02682">
    <property type="entry name" value="CT_C_D"/>
    <property type="match status" value="1"/>
</dbReference>
<dbReference type="SUPFAM" id="SSF50891">
    <property type="entry name" value="Cyclophilin-like"/>
    <property type="match status" value="2"/>
</dbReference>
<keyword evidence="1" id="KW-0547">Nucleotide-binding</keyword>
<feature type="domain" description="Carboxyltransferase" evidence="6">
    <location>
        <begin position="275"/>
        <end position="545"/>
    </location>
</feature>
<dbReference type="Gene3D" id="2.40.100.10">
    <property type="entry name" value="Cyclophilin-like"/>
    <property type="match status" value="2"/>
</dbReference>
<gene>
    <name evidence="7" type="ORF">FVP60_00020</name>
</gene>
<keyword evidence="8" id="KW-1185">Reference proteome</keyword>